<feature type="transmembrane region" description="Helical" evidence="8">
    <location>
        <begin position="282"/>
        <end position="307"/>
    </location>
</feature>
<feature type="transmembrane region" description="Helical" evidence="8">
    <location>
        <begin position="399"/>
        <end position="419"/>
    </location>
</feature>
<accession>A0ABM3UYA8</accession>
<dbReference type="PANTHER" id="PTHR21143:SF104">
    <property type="entry name" value="GUSTATORY RECEPTOR 8A-RELATED"/>
    <property type="match status" value="1"/>
</dbReference>
<dbReference type="InterPro" id="IPR013604">
    <property type="entry name" value="7TM_chemorcpt"/>
</dbReference>
<feature type="transmembrane region" description="Helical" evidence="8">
    <location>
        <begin position="136"/>
        <end position="156"/>
    </location>
</feature>
<dbReference type="Pfam" id="PF08395">
    <property type="entry name" value="7tm_7"/>
    <property type="match status" value="1"/>
</dbReference>
<evidence type="ECO:0000256" key="5">
    <source>
        <dbReference type="ARBA" id="ARBA00023136"/>
    </source>
</evidence>
<evidence type="ECO:0000256" key="8">
    <source>
        <dbReference type="RuleBase" id="RU363108"/>
    </source>
</evidence>
<keyword evidence="2 8" id="KW-1003">Cell membrane</keyword>
<keyword evidence="7 8" id="KW-0807">Transducer</keyword>
<dbReference type="PANTHER" id="PTHR21143">
    <property type="entry name" value="INVERTEBRATE GUSTATORY RECEPTOR"/>
    <property type="match status" value="1"/>
</dbReference>
<feature type="transmembrane region" description="Helical" evidence="8">
    <location>
        <begin position="319"/>
        <end position="343"/>
    </location>
</feature>
<evidence type="ECO:0000256" key="3">
    <source>
        <dbReference type="ARBA" id="ARBA00022692"/>
    </source>
</evidence>
<reference evidence="10" key="1">
    <citation type="submission" date="2025-08" db="UniProtKB">
        <authorList>
            <consortium name="RefSeq"/>
        </authorList>
    </citation>
    <scope>IDENTIFICATION</scope>
    <source>
        <strain evidence="10">Aabys</strain>
        <tissue evidence="10">Whole body</tissue>
    </source>
</reference>
<organism evidence="9 10">
    <name type="scientific">Musca domestica</name>
    <name type="common">House fly</name>
    <dbReference type="NCBI Taxonomy" id="7370"/>
    <lineage>
        <taxon>Eukaryota</taxon>
        <taxon>Metazoa</taxon>
        <taxon>Ecdysozoa</taxon>
        <taxon>Arthropoda</taxon>
        <taxon>Hexapoda</taxon>
        <taxon>Insecta</taxon>
        <taxon>Pterygota</taxon>
        <taxon>Neoptera</taxon>
        <taxon>Endopterygota</taxon>
        <taxon>Diptera</taxon>
        <taxon>Brachycera</taxon>
        <taxon>Muscomorpha</taxon>
        <taxon>Muscoidea</taxon>
        <taxon>Muscidae</taxon>
        <taxon>Musca</taxon>
    </lineage>
</organism>
<comment type="subcellular location">
    <subcellularLocation>
        <location evidence="1 8">Cell membrane</location>
        <topology evidence="1 8">Multi-pass membrane protein</topology>
    </subcellularLocation>
</comment>
<evidence type="ECO:0000313" key="9">
    <source>
        <dbReference type="Proteomes" id="UP001652621"/>
    </source>
</evidence>
<evidence type="ECO:0000256" key="7">
    <source>
        <dbReference type="ARBA" id="ARBA00023224"/>
    </source>
</evidence>
<evidence type="ECO:0000256" key="4">
    <source>
        <dbReference type="ARBA" id="ARBA00022989"/>
    </source>
</evidence>
<evidence type="ECO:0000256" key="6">
    <source>
        <dbReference type="ARBA" id="ARBA00023170"/>
    </source>
</evidence>
<keyword evidence="4 8" id="KW-1133">Transmembrane helix</keyword>
<evidence type="ECO:0000256" key="1">
    <source>
        <dbReference type="ARBA" id="ARBA00004651"/>
    </source>
</evidence>
<dbReference type="RefSeq" id="XP_058978500.1">
    <property type="nucleotide sequence ID" value="XM_059122517.1"/>
</dbReference>
<name>A0ABM3UYA8_MUSDO</name>
<feature type="transmembrane region" description="Helical" evidence="8">
    <location>
        <begin position="162"/>
        <end position="181"/>
    </location>
</feature>
<keyword evidence="6 8" id="KW-0675">Receptor</keyword>
<evidence type="ECO:0000313" key="10">
    <source>
        <dbReference type="RefSeq" id="XP_058978500.1"/>
    </source>
</evidence>
<comment type="similarity">
    <text evidence="8">Belongs to the insect chemoreceptor superfamily. Gustatory receptor (GR) family.</text>
</comment>
<feature type="transmembrane region" description="Helical" evidence="8">
    <location>
        <begin position="36"/>
        <end position="56"/>
    </location>
</feature>
<gene>
    <name evidence="10" type="primary">LOC101890396</name>
</gene>
<sequence>MEIMDSLIVFQIIYQFTNLTPWSINRKGWIFQRSRILEAYCVAVILVSVVVLLYGLFSKNAITTINSNDIGKTVDFIQLVGIRVAHIVSIAEALIRREEQKKFYQQLIEIDKIFEKSLNIDLNNGKFHSSTAKSGLLILCVYIISEVFILIAHLISYENENFQIYWIFYLVPLLICGLRYFQTFTSIRLIQKRLNELIKLLNEINLHKPPKEVEAEQAEKEKDSLYKSLAPFKISDTHSTFSLLELSLHKRQEMENTDMKKLLIVRDLYNRLFLLTEIFNRYFGVSMLINLGNDFISITSNCYWIFINFKTFASTTKNFLQIAGSTVWFIPHVLNVLVLAILCDKTMGCTTNMALGLHRIHIDTFNDNHNSVIQQFSLQLLHQKIIITAAGFFTIDCSLLYAIVGATTTYLIILIQFHLNEELDS</sequence>
<protein>
    <recommendedName>
        <fullName evidence="8">Gustatory receptor</fullName>
    </recommendedName>
</protein>
<keyword evidence="9" id="KW-1185">Reference proteome</keyword>
<proteinExistence type="inferred from homology"/>
<comment type="function">
    <text evidence="8">Gustatory receptor which mediates acceptance or avoidance behavior, depending on its substrates.</text>
</comment>
<evidence type="ECO:0000256" key="2">
    <source>
        <dbReference type="ARBA" id="ARBA00022475"/>
    </source>
</evidence>
<dbReference type="Proteomes" id="UP001652621">
    <property type="component" value="Unplaced"/>
</dbReference>
<keyword evidence="5 8" id="KW-0472">Membrane</keyword>
<dbReference type="GeneID" id="101890396"/>
<feature type="transmembrane region" description="Helical" evidence="8">
    <location>
        <begin position="76"/>
        <end position="95"/>
    </location>
</feature>
<keyword evidence="3 8" id="KW-0812">Transmembrane</keyword>